<protein>
    <recommendedName>
        <fullName evidence="2">STAS/SEC14 domain-containing protein</fullName>
    </recommendedName>
</protein>
<accession>A0A6S6SAQ4</accession>
<dbReference type="EMBL" id="CACVAQ010000102">
    <property type="protein sequence ID" value="CAA6804815.1"/>
    <property type="molecule type" value="Genomic_DNA"/>
</dbReference>
<dbReference type="AlphaFoldDB" id="A0A6S6SAQ4"/>
<dbReference type="Gene3D" id="3.40.970.30">
    <property type="entry name" value="yp_829618.1 like domains"/>
    <property type="match status" value="1"/>
</dbReference>
<gene>
    <name evidence="1" type="ORF">HELGO_WM12702</name>
</gene>
<name>A0A6S6SAQ4_9BACT</name>
<sequence length="140" mass="16022">MDKEKIVTGNIVNYLSRLDDIVEISDNEDWDQPNTLDAAKQDTLLFKKLVEGQRSKGVFIKVGDKHLSKELIHYYQTVEFGEVARALLINSFGSRIMGNLYLKLFGGKPNEAGRVVPIKLFTKKKEAIKWLLQEVKRAKQ</sequence>
<evidence type="ECO:0000313" key="1">
    <source>
        <dbReference type="EMBL" id="CAA6804815.1"/>
    </source>
</evidence>
<organism evidence="1">
    <name type="scientific">uncultured Aureispira sp</name>
    <dbReference type="NCBI Taxonomy" id="1331704"/>
    <lineage>
        <taxon>Bacteria</taxon>
        <taxon>Pseudomonadati</taxon>
        <taxon>Bacteroidota</taxon>
        <taxon>Saprospiria</taxon>
        <taxon>Saprospirales</taxon>
        <taxon>Saprospiraceae</taxon>
        <taxon>Aureispira</taxon>
        <taxon>environmental samples</taxon>
    </lineage>
</organism>
<proteinExistence type="predicted"/>
<reference evidence="1" key="1">
    <citation type="submission" date="2020-01" db="EMBL/GenBank/DDBJ databases">
        <authorList>
            <person name="Meier V. D."/>
            <person name="Meier V D."/>
        </authorList>
    </citation>
    <scope>NUCLEOTIDE SEQUENCE</scope>
    <source>
        <strain evidence="1">HLG_WM_MAG_10</strain>
    </source>
</reference>
<evidence type="ECO:0008006" key="2">
    <source>
        <dbReference type="Google" id="ProtNLM"/>
    </source>
</evidence>